<reference evidence="7" key="1">
    <citation type="submission" date="2025-08" db="UniProtKB">
        <authorList>
            <consortium name="Ensembl"/>
        </authorList>
    </citation>
    <scope>IDENTIFICATION</scope>
</reference>
<dbReference type="InterPro" id="IPR036526">
    <property type="entry name" value="C-N_Hydrolase_sf"/>
</dbReference>
<protein>
    <recommendedName>
        <fullName evidence="4">Deaminated glutathione amidase</fullName>
        <ecNumber evidence="3">3.5.1.128</ecNumber>
    </recommendedName>
    <alternativeName>
        <fullName evidence="5">Nitrilase homolog 1</fullName>
    </alternativeName>
</protein>
<dbReference type="PROSITE" id="PS01227">
    <property type="entry name" value="UPF0012"/>
    <property type="match status" value="1"/>
</dbReference>
<proteinExistence type="inferred from homology"/>
<keyword evidence="2" id="KW-0378">Hydrolase</keyword>
<dbReference type="InterPro" id="IPR045254">
    <property type="entry name" value="Nit1/2_C-N_Hydrolase"/>
</dbReference>
<dbReference type="InterPro" id="IPR001110">
    <property type="entry name" value="UPF0012_CS"/>
</dbReference>
<accession>A0A3B3T8L1</accession>
<evidence type="ECO:0000313" key="7">
    <source>
        <dbReference type="Ensembl" id="ENSPKIP00000039005.1"/>
    </source>
</evidence>
<evidence type="ECO:0000259" key="6">
    <source>
        <dbReference type="PROSITE" id="PS50263"/>
    </source>
</evidence>
<evidence type="ECO:0000256" key="1">
    <source>
        <dbReference type="ARBA" id="ARBA00010613"/>
    </source>
</evidence>
<dbReference type="PROSITE" id="PS50263">
    <property type="entry name" value="CN_HYDROLASE"/>
    <property type="match status" value="1"/>
</dbReference>
<dbReference type="GO" id="GO:0110050">
    <property type="term" value="F:deaminated glutathione amidase activity"/>
    <property type="evidence" value="ECO:0007669"/>
    <property type="project" value="UniProtKB-EC"/>
</dbReference>
<evidence type="ECO:0000256" key="5">
    <source>
        <dbReference type="ARBA" id="ARBA00080297"/>
    </source>
</evidence>
<evidence type="ECO:0000256" key="4">
    <source>
        <dbReference type="ARBA" id="ARBA00074513"/>
    </source>
</evidence>
<dbReference type="PANTHER" id="PTHR23088:SF27">
    <property type="entry name" value="DEAMINATED GLUTATHIONE AMIDASE"/>
    <property type="match status" value="1"/>
</dbReference>
<dbReference type="FunFam" id="3.60.110.10:FF:000005">
    <property type="entry name" value="nitrilase homolog 1 isoform X1"/>
    <property type="match status" value="1"/>
</dbReference>
<dbReference type="GeneTree" id="ENSGT00550000075099"/>
<dbReference type="Ensembl" id="ENSPKIT00000020004.1">
    <property type="protein sequence ID" value="ENSPKIP00000039005.1"/>
    <property type="gene ID" value="ENSPKIG00000016558.1"/>
</dbReference>
<organism evidence="7 8">
    <name type="scientific">Paramormyrops kingsleyae</name>
    <dbReference type="NCBI Taxonomy" id="1676925"/>
    <lineage>
        <taxon>Eukaryota</taxon>
        <taxon>Metazoa</taxon>
        <taxon>Chordata</taxon>
        <taxon>Craniata</taxon>
        <taxon>Vertebrata</taxon>
        <taxon>Euteleostomi</taxon>
        <taxon>Actinopterygii</taxon>
        <taxon>Neopterygii</taxon>
        <taxon>Teleostei</taxon>
        <taxon>Osteoglossocephala</taxon>
        <taxon>Osteoglossomorpha</taxon>
        <taxon>Osteoglossiformes</taxon>
        <taxon>Mormyridae</taxon>
        <taxon>Paramormyrops</taxon>
    </lineage>
</organism>
<keyword evidence="8" id="KW-1185">Reference proteome</keyword>
<feature type="domain" description="CN hydrolase" evidence="6">
    <location>
        <begin position="34"/>
        <end position="288"/>
    </location>
</feature>
<dbReference type="CTD" id="4817"/>
<dbReference type="EC" id="3.5.1.128" evidence="3"/>
<evidence type="ECO:0000256" key="2">
    <source>
        <dbReference type="ARBA" id="ARBA00022801"/>
    </source>
</evidence>
<comment type="similarity">
    <text evidence="1">Belongs to the carbon-nitrogen hydrolase superfamily. NIT1/NIT2 family.</text>
</comment>
<dbReference type="AlphaFoldDB" id="A0A3B3T8L1"/>
<dbReference type="InterPro" id="IPR003010">
    <property type="entry name" value="C-N_Hydrolase"/>
</dbReference>
<dbReference type="PANTHER" id="PTHR23088">
    <property type="entry name" value="NITRILASE-RELATED"/>
    <property type="match status" value="1"/>
</dbReference>
<reference evidence="7" key="2">
    <citation type="submission" date="2025-09" db="UniProtKB">
        <authorList>
            <consortium name="Ensembl"/>
        </authorList>
    </citation>
    <scope>IDENTIFICATION</scope>
</reference>
<dbReference type="Gene3D" id="3.60.110.10">
    <property type="entry name" value="Carbon-nitrogen hydrolase"/>
    <property type="match status" value="1"/>
</dbReference>
<dbReference type="STRING" id="1676925.ENSPKIP00000039005"/>
<sequence length="314" mass="34870">MLLFKTILQPRALYLRYQSSWGFCLIRKCRMSSVPLAAICQVTCTPDKEANFAACMRLVEQAKEGGASMVFLPEGFDYIGSNQEETLKLSESLLGNTISRYTQLARKLGIWLSLGGFHERGEDWETDRRIYNSHIIINDTGSIVSVYRKGHLFDVELTGKGVSLKESSFTIPGHSLMPPVQTPVGKVGLGVCYDLRFPELSLALLRHGAEILTYPSAFTVATGAAHWEVLLRARAIESQCFVMAAAQVGCHHAKRSSYGHALAVDPWGEVLGDCGATEPGLALVEIDLQKLRDTRRNMPVQQHRRDAMFYCSLD</sequence>
<name>A0A3B3T8L1_9TELE</name>
<evidence type="ECO:0000313" key="8">
    <source>
        <dbReference type="Proteomes" id="UP000261540"/>
    </source>
</evidence>
<dbReference type="Pfam" id="PF00795">
    <property type="entry name" value="CN_hydrolase"/>
    <property type="match status" value="1"/>
</dbReference>
<evidence type="ECO:0000256" key="3">
    <source>
        <dbReference type="ARBA" id="ARBA00066912"/>
    </source>
</evidence>
<dbReference type="CDD" id="cd07572">
    <property type="entry name" value="nit"/>
    <property type="match status" value="1"/>
</dbReference>
<dbReference type="Proteomes" id="UP000261540">
    <property type="component" value="Unplaced"/>
</dbReference>
<dbReference type="SUPFAM" id="SSF56317">
    <property type="entry name" value="Carbon-nitrogen hydrolase"/>
    <property type="match status" value="1"/>
</dbReference>